<dbReference type="SUPFAM" id="SSF57701">
    <property type="entry name" value="Zn2/Cys6 DNA-binding domain"/>
    <property type="match status" value="1"/>
</dbReference>
<accession>A0A9P9FHP2</accession>
<keyword evidence="5" id="KW-1185">Reference proteome</keyword>
<dbReference type="InterPro" id="IPR021858">
    <property type="entry name" value="Fun_TF"/>
</dbReference>
<name>A0A9P9FHP2_9HYPO</name>
<dbReference type="Pfam" id="PF00172">
    <property type="entry name" value="Zn_clus"/>
    <property type="match status" value="1"/>
</dbReference>
<feature type="domain" description="Zn(2)-C6 fungal-type" evidence="3">
    <location>
        <begin position="6"/>
        <end position="34"/>
    </location>
</feature>
<gene>
    <name evidence="4" type="ORF">EDB81DRAFT_351310</name>
</gene>
<dbReference type="Gene3D" id="4.10.240.10">
    <property type="entry name" value="Zn(2)-C6 fungal-type DNA-binding domain"/>
    <property type="match status" value="1"/>
</dbReference>
<dbReference type="OrthoDB" id="5386330at2759"/>
<dbReference type="GO" id="GO:0000981">
    <property type="term" value="F:DNA-binding transcription factor activity, RNA polymerase II-specific"/>
    <property type="evidence" value="ECO:0007669"/>
    <property type="project" value="InterPro"/>
</dbReference>
<dbReference type="PANTHER" id="PTHR37534">
    <property type="entry name" value="TRANSCRIPTIONAL ACTIVATOR PROTEIN UGA3"/>
    <property type="match status" value="1"/>
</dbReference>
<sequence>MANPKPCWECAKRRLVCDFGRPRCRKCQTRNVQCPGYDDKKPLTWLAPGQTRSKGRRARTESNVIRLSLKDSSEATTFFEAIEYFNVRICPDLIATGRGDDPKGPLFVPIESTPHLPANIRHTLVSIALSHRILQFKDGFESDRAALLTKLQTHRGSAIRHLALQLKTGAQASGVTLASVLVFLFAEISHTLSPDWRYHCDAVYAVVDMLGGMPTVVLCQPIIRYLLCYFVLVDVMGGTTSPSIDPNRARRHVELMNLLPAFYGHGLSTTIPCPPHLLSEIISINTLRSQKDAIIPLGTDHNTAAFDILRRVACFSAEKWAKDIGLEEEGDSDSKKTQQRIESWDWQTLAHAYQSAVALYCISSLLDVDEISTTPSTAMSGQVESHADIALLKSTYRDLLLRNLNAIASNSECQLRKLVFWPLVIGGIEIDSDDNMSKDFILGELAWMSKALGTASPLVAKDLLRKVWSSPHGSKGGSVKNWDSLFDRPYVFVL</sequence>
<evidence type="ECO:0000259" key="3">
    <source>
        <dbReference type="PROSITE" id="PS50048"/>
    </source>
</evidence>
<dbReference type="GO" id="GO:0045944">
    <property type="term" value="P:positive regulation of transcription by RNA polymerase II"/>
    <property type="evidence" value="ECO:0007669"/>
    <property type="project" value="TreeGrafter"/>
</dbReference>
<dbReference type="GO" id="GO:0000976">
    <property type="term" value="F:transcription cis-regulatory region binding"/>
    <property type="evidence" value="ECO:0007669"/>
    <property type="project" value="TreeGrafter"/>
</dbReference>
<dbReference type="InterPro" id="IPR001138">
    <property type="entry name" value="Zn2Cys6_DnaBD"/>
</dbReference>
<dbReference type="InterPro" id="IPR036864">
    <property type="entry name" value="Zn2-C6_fun-type_DNA-bd_sf"/>
</dbReference>
<dbReference type="GO" id="GO:0008270">
    <property type="term" value="F:zinc ion binding"/>
    <property type="evidence" value="ECO:0007669"/>
    <property type="project" value="InterPro"/>
</dbReference>
<dbReference type="CDD" id="cd00067">
    <property type="entry name" value="GAL4"/>
    <property type="match status" value="1"/>
</dbReference>
<evidence type="ECO:0000313" key="5">
    <source>
        <dbReference type="Proteomes" id="UP000738349"/>
    </source>
</evidence>
<proteinExistence type="predicted"/>
<organism evidence="4 5">
    <name type="scientific">Dactylonectria macrodidyma</name>
    <dbReference type="NCBI Taxonomy" id="307937"/>
    <lineage>
        <taxon>Eukaryota</taxon>
        <taxon>Fungi</taxon>
        <taxon>Dikarya</taxon>
        <taxon>Ascomycota</taxon>
        <taxon>Pezizomycotina</taxon>
        <taxon>Sordariomycetes</taxon>
        <taxon>Hypocreomycetidae</taxon>
        <taxon>Hypocreales</taxon>
        <taxon>Nectriaceae</taxon>
        <taxon>Dactylonectria</taxon>
    </lineage>
</organism>
<evidence type="ECO:0000256" key="1">
    <source>
        <dbReference type="ARBA" id="ARBA00004123"/>
    </source>
</evidence>
<dbReference type="PROSITE" id="PS50048">
    <property type="entry name" value="ZN2_CY6_FUNGAL_2"/>
    <property type="match status" value="1"/>
</dbReference>
<dbReference type="PROSITE" id="PS00463">
    <property type="entry name" value="ZN2_CY6_FUNGAL_1"/>
    <property type="match status" value="1"/>
</dbReference>
<dbReference type="Proteomes" id="UP000738349">
    <property type="component" value="Unassembled WGS sequence"/>
</dbReference>
<dbReference type="Pfam" id="PF11951">
    <property type="entry name" value="Fungal_trans_2"/>
    <property type="match status" value="1"/>
</dbReference>
<evidence type="ECO:0000256" key="2">
    <source>
        <dbReference type="ARBA" id="ARBA00023242"/>
    </source>
</evidence>
<reference evidence="4" key="1">
    <citation type="journal article" date="2021" name="Nat. Commun.">
        <title>Genetic determinants of endophytism in the Arabidopsis root mycobiome.</title>
        <authorList>
            <person name="Mesny F."/>
            <person name="Miyauchi S."/>
            <person name="Thiergart T."/>
            <person name="Pickel B."/>
            <person name="Atanasova L."/>
            <person name="Karlsson M."/>
            <person name="Huettel B."/>
            <person name="Barry K.W."/>
            <person name="Haridas S."/>
            <person name="Chen C."/>
            <person name="Bauer D."/>
            <person name="Andreopoulos W."/>
            <person name="Pangilinan J."/>
            <person name="LaButti K."/>
            <person name="Riley R."/>
            <person name="Lipzen A."/>
            <person name="Clum A."/>
            <person name="Drula E."/>
            <person name="Henrissat B."/>
            <person name="Kohler A."/>
            <person name="Grigoriev I.V."/>
            <person name="Martin F.M."/>
            <person name="Hacquard S."/>
        </authorList>
    </citation>
    <scope>NUCLEOTIDE SEQUENCE</scope>
    <source>
        <strain evidence="4">MPI-CAGE-AT-0147</strain>
    </source>
</reference>
<comment type="subcellular location">
    <subcellularLocation>
        <location evidence="1">Nucleus</location>
    </subcellularLocation>
</comment>
<evidence type="ECO:0000313" key="4">
    <source>
        <dbReference type="EMBL" id="KAH7161654.1"/>
    </source>
</evidence>
<protein>
    <submittedName>
        <fullName evidence="4">Fungal-specific transcription factor domain-containing protein</fullName>
    </submittedName>
</protein>
<dbReference type="PANTHER" id="PTHR37534:SF48">
    <property type="entry name" value="FINGER DOMAIN PROTEIN, PUTATIVE-RELATED"/>
    <property type="match status" value="1"/>
</dbReference>
<dbReference type="SMART" id="SM00066">
    <property type="entry name" value="GAL4"/>
    <property type="match status" value="1"/>
</dbReference>
<dbReference type="EMBL" id="JAGMUV010000004">
    <property type="protein sequence ID" value="KAH7161654.1"/>
    <property type="molecule type" value="Genomic_DNA"/>
</dbReference>
<dbReference type="AlphaFoldDB" id="A0A9P9FHP2"/>
<comment type="caution">
    <text evidence="4">The sequence shown here is derived from an EMBL/GenBank/DDBJ whole genome shotgun (WGS) entry which is preliminary data.</text>
</comment>
<dbReference type="GO" id="GO:0005634">
    <property type="term" value="C:nucleus"/>
    <property type="evidence" value="ECO:0007669"/>
    <property type="project" value="UniProtKB-SubCell"/>
</dbReference>
<keyword evidence="2" id="KW-0539">Nucleus</keyword>